<keyword evidence="3" id="KW-1185">Reference proteome</keyword>
<gene>
    <name evidence="2" type="ORF">H4R34_006433</name>
</gene>
<evidence type="ECO:0000259" key="1">
    <source>
        <dbReference type="Pfam" id="PF16418"/>
    </source>
</evidence>
<feature type="domain" description="CCR4-NOT transcription complex subunit 1 HEAT repeat" evidence="1">
    <location>
        <begin position="60"/>
        <end position="138"/>
    </location>
</feature>
<comment type="caution">
    <text evidence="2">The sequence shown here is derived from an EMBL/GenBank/DDBJ whole genome shotgun (WGS) entry which is preliminary data.</text>
</comment>
<sequence length="284" mass="31900">MALYTLAQESQWEVLVYTVVKQNLWCQFDVIIGGLLRAPVALPPLLAALRTRMVKRCLLAYTKHDLVLQVAARHALPTLTALFSSLYEEHPNHRPVLVDVAITLHITDTVLQAQNSPHVFELALAASRRDALCFAQWLCRFLLPATDSNRKGLEQFTHAKAWLAVQACQGTVAGPYQLILNAHEVAVLYDWLASIDAAHSHAIPIDCFFALCLPLLTYEPTSPLGLTLTHCQTVGRNLLGKLYQCQVEFEWLLHYLRTLRRTPSNSAAQQTLYALFVFVFQELG</sequence>
<reference evidence="2" key="1">
    <citation type="submission" date="2022-07" db="EMBL/GenBank/DDBJ databases">
        <title>Phylogenomic reconstructions and comparative analyses of Kickxellomycotina fungi.</title>
        <authorList>
            <person name="Reynolds N.K."/>
            <person name="Stajich J.E."/>
            <person name="Barry K."/>
            <person name="Grigoriev I.V."/>
            <person name="Crous P."/>
            <person name="Smith M.E."/>
        </authorList>
    </citation>
    <scope>NUCLEOTIDE SEQUENCE</scope>
    <source>
        <strain evidence="2">RSA 567</strain>
    </source>
</reference>
<protein>
    <recommendedName>
        <fullName evidence="1">CCR4-NOT transcription complex subunit 1 HEAT repeat domain-containing protein</fullName>
    </recommendedName>
</protein>
<dbReference type="EMBL" id="JANBQB010002433">
    <property type="protein sequence ID" value="KAJ1967066.1"/>
    <property type="molecule type" value="Genomic_DNA"/>
</dbReference>
<dbReference type="InterPro" id="IPR032194">
    <property type="entry name" value="CNOT1_HEAT"/>
</dbReference>
<dbReference type="AlphaFoldDB" id="A0A9W8E7I2"/>
<evidence type="ECO:0000313" key="3">
    <source>
        <dbReference type="Proteomes" id="UP001151582"/>
    </source>
</evidence>
<dbReference type="Pfam" id="PF16418">
    <property type="entry name" value="CNOT1_HEAT"/>
    <property type="match status" value="1"/>
</dbReference>
<feature type="non-terminal residue" evidence="2">
    <location>
        <position position="284"/>
    </location>
</feature>
<evidence type="ECO:0000313" key="2">
    <source>
        <dbReference type="EMBL" id="KAJ1967066.1"/>
    </source>
</evidence>
<dbReference type="Proteomes" id="UP001151582">
    <property type="component" value="Unassembled WGS sequence"/>
</dbReference>
<name>A0A9W8E7I2_9FUNG</name>
<organism evidence="2 3">
    <name type="scientific">Dimargaris verticillata</name>
    <dbReference type="NCBI Taxonomy" id="2761393"/>
    <lineage>
        <taxon>Eukaryota</taxon>
        <taxon>Fungi</taxon>
        <taxon>Fungi incertae sedis</taxon>
        <taxon>Zoopagomycota</taxon>
        <taxon>Kickxellomycotina</taxon>
        <taxon>Dimargaritomycetes</taxon>
        <taxon>Dimargaritales</taxon>
        <taxon>Dimargaritaceae</taxon>
        <taxon>Dimargaris</taxon>
    </lineage>
</organism>
<dbReference type="OrthoDB" id="10460740at2759"/>
<accession>A0A9W8E7I2</accession>
<proteinExistence type="predicted"/>